<dbReference type="EMBL" id="AENT01000016">
    <property type="protein sequence ID" value="EFR42785.1"/>
    <property type="molecule type" value="Genomic_DNA"/>
</dbReference>
<protein>
    <recommendedName>
        <fullName evidence="2">Ribosomal silencing factor RsfS</fullName>
    </recommendedName>
</protein>
<dbReference type="HAMAP" id="MF_01477">
    <property type="entry name" value="Iojap_RsfS"/>
    <property type="match status" value="1"/>
</dbReference>
<comment type="function">
    <text evidence="2">Functions as a ribosomal silencing factor. Interacts with ribosomal protein uL14 (rplN), blocking formation of intersubunit bridge B8. Prevents association of the 30S and 50S ribosomal subunits and the formation of functional ribosomes, thus repressing translation.</text>
</comment>
<dbReference type="Gene3D" id="3.30.460.10">
    <property type="entry name" value="Beta Polymerase, domain 2"/>
    <property type="match status" value="1"/>
</dbReference>
<evidence type="ECO:0000313" key="3">
    <source>
        <dbReference type="EMBL" id="EFR42785.1"/>
    </source>
</evidence>
<organism evidence="3 4">
    <name type="scientific">Dialister micraerophilus UPII 345-E</name>
    <dbReference type="NCBI Taxonomy" id="910314"/>
    <lineage>
        <taxon>Bacteria</taxon>
        <taxon>Bacillati</taxon>
        <taxon>Bacillota</taxon>
        <taxon>Negativicutes</taxon>
        <taxon>Veillonellales</taxon>
        <taxon>Veillonellaceae</taxon>
        <taxon>Dialister</taxon>
    </lineage>
</organism>
<dbReference type="GO" id="GO:0017148">
    <property type="term" value="P:negative regulation of translation"/>
    <property type="evidence" value="ECO:0007669"/>
    <property type="project" value="UniProtKB-UniRule"/>
</dbReference>
<dbReference type="eggNOG" id="COG0799">
    <property type="taxonomic scope" value="Bacteria"/>
</dbReference>
<dbReference type="GO" id="GO:0043023">
    <property type="term" value="F:ribosomal large subunit binding"/>
    <property type="evidence" value="ECO:0007669"/>
    <property type="project" value="TreeGrafter"/>
</dbReference>
<dbReference type="Proteomes" id="UP000004594">
    <property type="component" value="Unassembled WGS sequence"/>
</dbReference>
<name>E4L8P3_9FIRM</name>
<keyword evidence="2" id="KW-0963">Cytoplasm</keyword>
<dbReference type="NCBIfam" id="TIGR00090">
    <property type="entry name" value="rsfS_iojap_ybeB"/>
    <property type="match status" value="1"/>
</dbReference>
<keyword evidence="2" id="KW-0678">Repressor</keyword>
<evidence type="ECO:0000256" key="2">
    <source>
        <dbReference type="HAMAP-Rule" id="MF_01477"/>
    </source>
</evidence>
<dbReference type="InterPro" id="IPR004394">
    <property type="entry name" value="Iojap/RsfS/C7orf30"/>
</dbReference>
<dbReference type="AlphaFoldDB" id="E4L8P3"/>
<dbReference type="OrthoDB" id="9793681at2"/>
<comment type="similarity">
    <text evidence="1 2">Belongs to the Iojap/RsfS family.</text>
</comment>
<dbReference type="RefSeq" id="WP_007554546.1">
    <property type="nucleotide sequence ID" value="NZ_AENT01000016.1"/>
</dbReference>
<dbReference type="SUPFAM" id="SSF81301">
    <property type="entry name" value="Nucleotidyltransferase"/>
    <property type="match status" value="1"/>
</dbReference>
<sequence>MNQIVETICKALSEKKGLDIKIFHVTDVTSIADYFIVCTSMNKKHGQSLADNVEIKLQNDGIHALHKEGYKEGDWILMDFSNVILHIFSYEERQRVQLDQLWQDAPVEVFEDNDGVK</sequence>
<accession>E4L8P3</accession>
<dbReference type="PANTHER" id="PTHR21043">
    <property type="entry name" value="IOJAP SUPERFAMILY ORTHOLOG"/>
    <property type="match status" value="1"/>
</dbReference>
<dbReference type="GO" id="GO:0090071">
    <property type="term" value="P:negative regulation of ribosome biogenesis"/>
    <property type="evidence" value="ECO:0007669"/>
    <property type="project" value="UniProtKB-UniRule"/>
</dbReference>
<comment type="subcellular location">
    <subcellularLocation>
        <location evidence="2">Cytoplasm</location>
    </subcellularLocation>
</comment>
<dbReference type="PANTHER" id="PTHR21043:SF0">
    <property type="entry name" value="MITOCHONDRIAL ASSEMBLY OF RIBOSOMAL LARGE SUBUNIT PROTEIN 1"/>
    <property type="match status" value="1"/>
</dbReference>
<proteinExistence type="inferred from homology"/>
<gene>
    <name evidence="2" type="primary">rsfS</name>
    <name evidence="3" type="ORF">HMPREF9220_0963</name>
</gene>
<dbReference type="Pfam" id="PF02410">
    <property type="entry name" value="RsfS"/>
    <property type="match status" value="1"/>
</dbReference>
<dbReference type="InterPro" id="IPR043519">
    <property type="entry name" value="NT_sf"/>
</dbReference>
<keyword evidence="2" id="KW-0810">Translation regulation</keyword>
<evidence type="ECO:0000313" key="4">
    <source>
        <dbReference type="Proteomes" id="UP000004594"/>
    </source>
</evidence>
<dbReference type="GO" id="GO:0005737">
    <property type="term" value="C:cytoplasm"/>
    <property type="evidence" value="ECO:0007669"/>
    <property type="project" value="UniProtKB-SubCell"/>
</dbReference>
<comment type="subunit">
    <text evidence="2">Interacts with ribosomal protein uL14 (rplN).</text>
</comment>
<dbReference type="GO" id="GO:0042256">
    <property type="term" value="P:cytosolic ribosome assembly"/>
    <property type="evidence" value="ECO:0007669"/>
    <property type="project" value="UniProtKB-UniRule"/>
</dbReference>
<evidence type="ECO:0000256" key="1">
    <source>
        <dbReference type="ARBA" id="ARBA00010574"/>
    </source>
</evidence>
<comment type="caution">
    <text evidence="3">The sequence shown here is derived from an EMBL/GenBank/DDBJ whole genome shotgun (WGS) entry which is preliminary data.</text>
</comment>
<reference evidence="3 4" key="1">
    <citation type="submission" date="2010-11" db="EMBL/GenBank/DDBJ databases">
        <authorList>
            <person name="Durkin A.S."/>
            <person name="Madupu R."/>
            <person name="Torralba M."/>
            <person name="Gillis M."/>
            <person name="Methe B."/>
            <person name="Sutton G."/>
            <person name="Nelson K.E."/>
        </authorList>
    </citation>
    <scope>NUCLEOTIDE SEQUENCE [LARGE SCALE GENOMIC DNA]</scope>
    <source>
        <strain evidence="3 4">UPII 345-E</strain>
    </source>
</reference>